<feature type="region of interest" description="Disordered" evidence="1">
    <location>
        <begin position="745"/>
        <end position="821"/>
    </location>
</feature>
<proteinExistence type="predicted"/>
<feature type="signal peptide" evidence="3">
    <location>
        <begin position="1"/>
        <end position="37"/>
    </location>
</feature>
<reference evidence="5" key="1">
    <citation type="submission" date="2016-10" db="EMBL/GenBank/DDBJ databases">
        <authorList>
            <person name="Varghese N."/>
            <person name="Submissions S."/>
        </authorList>
    </citation>
    <scope>NUCLEOTIDE SEQUENCE [LARGE SCALE GENOMIC DNA]</scope>
    <source>
        <strain evidence="5">DSM 45460</strain>
    </source>
</reference>
<name>A0A1G9FFW8_ACTMZ</name>
<evidence type="ECO:0000313" key="4">
    <source>
        <dbReference type="EMBL" id="SDK87236.1"/>
    </source>
</evidence>
<dbReference type="EMBL" id="FNFM01000015">
    <property type="protein sequence ID" value="SDK87236.1"/>
    <property type="molecule type" value="Genomic_DNA"/>
</dbReference>
<dbReference type="Pfam" id="PF19516">
    <property type="entry name" value="DUF6049"/>
    <property type="match status" value="1"/>
</dbReference>
<accession>A0A1G9FFW8</accession>
<keyword evidence="2" id="KW-1133">Transmembrane helix</keyword>
<keyword evidence="5" id="KW-1185">Reference proteome</keyword>
<keyword evidence="3" id="KW-0732">Signal</keyword>
<evidence type="ECO:0000256" key="1">
    <source>
        <dbReference type="SAM" id="MobiDB-lite"/>
    </source>
</evidence>
<feature type="transmembrane region" description="Helical" evidence="2">
    <location>
        <begin position="715"/>
        <end position="734"/>
    </location>
</feature>
<feature type="compositionally biased region" description="Polar residues" evidence="1">
    <location>
        <begin position="506"/>
        <end position="528"/>
    </location>
</feature>
<evidence type="ECO:0000256" key="3">
    <source>
        <dbReference type="SAM" id="SignalP"/>
    </source>
</evidence>
<protein>
    <recommendedName>
        <fullName evidence="6">Glycoprotein</fullName>
    </recommendedName>
</protein>
<organism evidence="4 5">
    <name type="scientific">Actinopolyspora mzabensis</name>
    <dbReference type="NCBI Taxonomy" id="995066"/>
    <lineage>
        <taxon>Bacteria</taxon>
        <taxon>Bacillati</taxon>
        <taxon>Actinomycetota</taxon>
        <taxon>Actinomycetes</taxon>
        <taxon>Actinopolysporales</taxon>
        <taxon>Actinopolysporaceae</taxon>
        <taxon>Actinopolyspora</taxon>
    </lineage>
</organism>
<keyword evidence="2" id="KW-0812">Transmembrane</keyword>
<dbReference type="AlphaFoldDB" id="A0A1G9FFW8"/>
<sequence>MTRGPGHVRKRRGARIRLRVGLLLVVSALLAALAPVAAPVAEAQPTERIDIAVSTVTPQLVRNDSSNTLTINGTIHNTSDSTLRDLEMRLQRGEARATRASVLTALRDRASTAVVRTRFEPVAAELPAGARTDFELRVTLSGTDSRALRIGSPGIYPLLLNVNGELTSQRRARVGSTRFMLPVLSPPGGSPASPSESTPVTTLIPLIDYPRMIQQRLPGRPTILTDDRLARSLAPGGRLHGMVRAVSEEVPPDAPLGKGLCFAIDPDLIVTAKAMAEGYRVRRDNGETVRGTGSEAAKAWLDDLRAVTEGRCVISVPYSDTDVVALGRAELPELIEDSLDGADAVSETLGVEVREKVLWPVDGALDEPAASQLAGTAVSTMLLHPDSLASTDGSLRPVRLSTANSDYTPNARLIDPLVADALNPMRGQSAANSTRLSPLGDATPALLDGLASLTFRSRSATVPGTTLIAPPRRWNPDEGELRDFLSGLRTLRDAGFVRPTALPESGGSSTKQGAAGTREQSAGSGPQQVAITYPTSSAADEIPQRVLDELATQNRKVGQLYRAAAREPAKNVDPASVTTPLRNGLLRGASSAWRGESGTARRWVDTAEQTLRGVLGSVRLGNPKPISLTSSNGKLPVTVVNNLPVTIWFELHVDSPRGVSVDDLGRLKVPANGKRQFLPKLHAERAGKFTVDVTMRTEGGTKLGRTQRIRVKSNAYGAVSLIITISGAALLVLLSGRRIVRRIRGRNGTTAPDDADGTNGTAGTAGPQSGPNGSEPSDTPPKPPEAENSDKTSETPLGSGDATGTDDASERPATENDPQQS</sequence>
<evidence type="ECO:0008006" key="6">
    <source>
        <dbReference type="Google" id="ProtNLM"/>
    </source>
</evidence>
<dbReference type="OrthoDB" id="3797035at2"/>
<feature type="region of interest" description="Disordered" evidence="1">
    <location>
        <begin position="496"/>
        <end position="528"/>
    </location>
</feature>
<keyword evidence="2" id="KW-0472">Membrane</keyword>
<feature type="chain" id="PRO_5039396479" description="Glycoprotein" evidence="3">
    <location>
        <begin position="38"/>
        <end position="821"/>
    </location>
</feature>
<gene>
    <name evidence="4" type="ORF">SAMN04487820_1156</name>
</gene>
<evidence type="ECO:0000256" key="2">
    <source>
        <dbReference type="SAM" id="Phobius"/>
    </source>
</evidence>
<dbReference type="InterPro" id="IPR046112">
    <property type="entry name" value="DUF6049"/>
</dbReference>
<dbReference type="RefSeq" id="WP_143013154.1">
    <property type="nucleotide sequence ID" value="NZ_FNFM01000015.1"/>
</dbReference>
<dbReference type="Proteomes" id="UP000199213">
    <property type="component" value="Unassembled WGS sequence"/>
</dbReference>
<feature type="compositionally biased region" description="Low complexity" evidence="1">
    <location>
        <begin position="746"/>
        <end position="767"/>
    </location>
</feature>
<feature type="compositionally biased region" description="Basic and acidic residues" evidence="1">
    <location>
        <begin position="784"/>
        <end position="793"/>
    </location>
</feature>
<evidence type="ECO:0000313" key="5">
    <source>
        <dbReference type="Proteomes" id="UP000199213"/>
    </source>
</evidence>